<proteinExistence type="predicted"/>
<evidence type="ECO:0000313" key="3">
    <source>
        <dbReference type="Proteomes" id="UP000196878"/>
    </source>
</evidence>
<dbReference type="EMBL" id="NIPW01000008">
    <property type="protein sequence ID" value="OWJ79379.1"/>
    <property type="molecule type" value="Genomic_DNA"/>
</dbReference>
<organism evidence="2 3">
    <name type="scientific">Haematobacter genomosp. 1</name>
    <dbReference type="NCBI Taxonomy" id="366618"/>
    <lineage>
        <taxon>Bacteria</taxon>
        <taxon>Pseudomonadati</taxon>
        <taxon>Pseudomonadota</taxon>
        <taxon>Alphaproteobacteria</taxon>
        <taxon>Rhodobacterales</taxon>
        <taxon>Paracoccaceae</taxon>
        <taxon>Haematobacter</taxon>
    </lineage>
</organism>
<protein>
    <recommendedName>
        <fullName evidence="1">Xylose isomerase-like TIM barrel domain-containing protein</fullName>
    </recommendedName>
</protein>
<evidence type="ECO:0000313" key="2">
    <source>
        <dbReference type="EMBL" id="OWJ79379.1"/>
    </source>
</evidence>
<sequence>MSHAISLAFLTVFDIGPVEAVRVAAAAGYDMLGVRLLPAATSGEQDYPLLTDDALLADMKTALSDHGIRVGDVEIIRLKPENDWPLIERFCARCEALDARHILVAGDDPDTGRLTANFARLCEIAARHGQTADLEFMPWTAVPDLASAAAIVAASGQPNGGVLIDALHLDRSSSSTAEVAGLPPARMNYVQFCDGPVPYDPSDEGLIRVARGERLMPGLGGVDVTGLARAIPQDVTISVEVPHRALASKVDARARAEMAMAATRGILRGIGRL</sequence>
<dbReference type="OrthoDB" id="9072761at2"/>
<comment type="caution">
    <text evidence="2">The sequence shown here is derived from an EMBL/GenBank/DDBJ whole genome shotgun (WGS) entry which is preliminary data.</text>
</comment>
<dbReference type="Pfam" id="PF01261">
    <property type="entry name" value="AP_endonuc_2"/>
    <property type="match status" value="1"/>
</dbReference>
<dbReference type="InterPro" id="IPR013022">
    <property type="entry name" value="Xyl_isomerase-like_TIM-brl"/>
</dbReference>
<dbReference type="SUPFAM" id="SSF51658">
    <property type="entry name" value="Xylose isomerase-like"/>
    <property type="match status" value="1"/>
</dbReference>
<dbReference type="Proteomes" id="UP000196878">
    <property type="component" value="Unassembled WGS sequence"/>
</dbReference>
<dbReference type="InterPro" id="IPR036237">
    <property type="entry name" value="Xyl_isomerase-like_sf"/>
</dbReference>
<evidence type="ECO:0000259" key="1">
    <source>
        <dbReference type="Pfam" id="PF01261"/>
    </source>
</evidence>
<feature type="domain" description="Xylose isomerase-like TIM barrel" evidence="1">
    <location>
        <begin position="22"/>
        <end position="258"/>
    </location>
</feature>
<reference evidence="2 3" key="1">
    <citation type="submission" date="2016-12" db="EMBL/GenBank/DDBJ databases">
        <title>Comparison of Traditional DNA-DNA Hybridization with In Silico Genomic Analysis.</title>
        <authorList>
            <person name="Nicholson A.C."/>
            <person name="Humrighouse B.W."/>
            <person name="Graziano J."/>
            <person name="Lasker B."/>
            <person name="Whitney A.M."/>
            <person name="Mcquiston J.R."/>
        </authorList>
    </citation>
    <scope>NUCLEOTIDE SEQUENCE [LARGE SCALE GENOMIC DNA]</scope>
    <source>
        <strain evidence="2 3">H2240</strain>
    </source>
</reference>
<dbReference type="Gene3D" id="3.20.20.150">
    <property type="entry name" value="Divalent-metal-dependent TIM barrel enzymes"/>
    <property type="match status" value="1"/>
</dbReference>
<name>A0A212ADX6_9RHOB</name>
<keyword evidence="3" id="KW-1185">Reference proteome</keyword>
<dbReference type="RefSeq" id="WP_088214607.1">
    <property type="nucleotide sequence ID" value="NZ_NIPW01000008.1"/>
</dbReference>
<dbReference type="AlphaFoldDB" id="A0A212ADX6"/>
<gene>
    <name evidence="2" type="ORF">CDV49_05730</name>
</gene>
<accession>A0A212ADX6</accession>
<dbReference type="InterPro" id="IPR050312">
    <property type="entry name" value="IolE/XylAMocC-like"/>
</dbReference>
<dbReference type="PANTHER" id="PTHR12110">
    <property type="entry name" value="HYDROXYPYRUVATE ISOMERASE"/>
    <property type="match status" value="1"/>
</dbReference>
<dbReference type="PANTHER" id="PTHR12110:SF48">
    <property type="entry name" value="BLL3656 PROTEIN"/>
    <property type="match status" value="1"/>
</dbReference>